<proteinExistence type="predicted"/>
<name>A0ABR2YCK6_9CHLO</name>
<protein>
    <submittedName>
        <fullName evidence="1">Uncharacterized protein</fullName>
    </submittedName>
</protein>
<reference evidence="1 2" key="1">
    <citation type="journal article" date="2024" name="Nat. Commun.">
        <title>Phylogenomics reveals the evolutionary origins of lichenization in chlorophyte algae.</title>
        <authorList>
            <person name="Puginier C."/>
            <person name="Libourel C."/>
            <person name="Otte J."/>
            <person name="Skaloud P."/>
            <person name="Haon M."/>
            <person name="Grisel S."/>
            <person name="Petersen M."/>
            <person name="Berrin J.G."/>
            <person name="Delaux P.M."/>
            <person name="Dal Grande F."/>
            <person name="Keller J."/>
        </authorList>
    </citation>
    <scope>NUCLEOTIDE SEQUENCE [LARGE SCALE GENOMIC DNA]</scope>
    <source>
        <strain evidence="1 2">SAG 216-7</strain>
    </source>
</reference>
<dbReference type="EMBL" id="JALJOT010000016">
    <property type="protein sequence ID" value="KAK9902103.1"/>
    <property type="molecule type" value="Genomic_DNA"/>
</dbReference>
<organism evidence="1 2">
    <name type="scientific">Coccomyxa subellipsoidea</name>
    <dbReference type="NCBI Taxonomy" id="248742"/>
    <lineage>
        <taxon>Eukaryota</taxon>
        <taxon>Viridiplantae</taxon>
        <taxon>Chlorophyta</taxon>
        <taxon>core chlorophytes</taxon>
        <taxon>Trebouxiophyceae</taxon>
        <taxon>Trebouxiophyceae incertae sedis</taxon>
        <taxon>Coccomyxaceae</taxon>
        <taxon>Coccomyxa</taxon>
    </lineage>
</organism>
<sequence>MERCANFAEALKSFEVSETMTTEADCGQIERLRSIQLGFHSQLSYVMVPKEALRVLRMPPDCCHRAAVYFA</sequence>
<comment type="caution">
    <text evidence="1">The sequence shown here is derived from an EMBL/GenBank/DDBJ whole genome shotgun (WGS) entry which is preliminary data.</text>
</comment>
<keyword evidence="2" id="KW-1185">Reference proteome</keyword>
<gene>
    <name evidence="1" type="ORF">WJX75_004517</name>
</gene>
<evidence type="ECO:0000313" key="2">
    <source>
        <dbReference type="Proteomes" id="UP001491310"/>
    </source>
</evidence>
<dbReference type="Proteomes" id="UP001491310">
    <property type="component" value="Unassembled WGS sequence"/>
</dbReference>
<accession>A0ABR2YCK6</accession>
<evidence type="ECO:0000313" key="1">
    <source>
        <dbReference type="EMBL" id="KAK9902103.1"/>
    </source>
</evidence>